<evidence type="ECO:0000313" key="2">
    <source>
        <dbReference type="EMBL" id="GGG53005.1"/>
    </source>
</evidence>
<dbReference type="AlphaFoldDB" id="A0A917GPE9"/>
<name>A0A917GPE9_9FLAO</name>
<organism evidence="2 3">
    <name type="scientific">Bizionia arctica</name>
    <dbReference type="NCBI Taxonomy" id="1495645"/>
    <lineage>
        <taxon>Bacteria</taxon>
        <taxon>Pseudomonadati</taxon>
        <taxon>Bacteroidota</taxon>
        <taxon>Flavobacteriia</taxon>
        <taxon>Flavobacteriales</taxon>
        <taxon>Flavobacteriaceae</taxon>
        <taxon>Bizionia</taxon>
    </lineage>
</organism>
<accession>A0A917GPE9</accession>
<dbReference type="InterPro" id="IPR040911">
    <property type="entry name" value="Exostosin_GT47"/>
</dbReference>
<gene>
    <name evidence="2" type="ORF">GCM10010976_25100</name>
</gene>
<dbReference type="Proteomes" id="UP000625976">
    <property type="component" value="Unassembled WGS sequence"/>
</dbReference>
<keyword evidence="3" id="KW-1185">Reference proteome</keyword>
<dbReference type="EMBL" id="BMFQ01000003">
    <property type="protein sequence ID" value="GGG53005.1"/>
    <property type="molecule type" value="Genomic_DNA"/>
</dbReference>
<protein>
    <recommendedName>
        <fullName evidence="1">Exostosin GT47 domain-containing protein</fullName>
    </recommendedName>
</protein>
<feature type="domain" description="Exostosin GT47" evidence="1">
    <location>
        <begin position="193"/>
        <end position="311"/>
    </location>
</feature>
<evidence type="ECO:0000259" key="1">
    <source>
        <dbReference type="Pfam" id="PF03016"/>
    </source>
</evidence>
<dbReference type="RefSeq" id="WP_188465402.1">
    <property type="nucleotide sequence ID" value="NZ_BMFQ01000003.1"/>
</dbReference>
<sequence length="351" mass="40556">MKIFYPRNHYNQAYRGQVFPLLKPFIKGVGFTDAQRKAVYGVSEADFSIVDSMDACQVVVLPMSWNYYVKTKQIDLAYQLIEEAKQSGKKVWSLNSGDFGVTLKSFNNVIVFRQGGYLSNNQTGHEGYPSFIHDYLTKKELHDDFLINTYNKEPVVGFCGQTNASKLEALKEMTKQVLRNLRSQMGLSPSEPQQVLSTSYLRASLLKQLEANTSVDCRFIKRRQYRAGVKENKETHNTTTEFYNNILDSQYVLCVRGAGNFSVRFYETLIMGRIPLYVHTDGFLPLSDVIDWKEHVVWVDYKDRHDIDKILLDFHQKLDQNSLIALFKKNRTLWEDQLTLSGFFNTQKGKV</sequence>
<comment type="caution">
    <text evidence="2">The sequence shown here is derived from an EMBL/GenBank/DDBJ whole genome shotgun (WGS) entry which is preliminary data.</text>
</comment>
<reference evidence="2" key="2">
    <citation type="submission" date="2020-09" db="EMBL/GenBank/DDBJ databases">
        <authorList>
            <person name="Sun Q."/>
            <person name="Zhou Y."/>
        </authorList>
    </citation>
    <scope>NUCLEOTIDE SEQUENCE</scope>
    <source>
        <strain evidence="2">CGMCC 1.12751</strain>
    </source>
</reference>
<reference evidence="2" key="1">
    <citation type="journal article" date="2014" name="Int. J. Syst. Evol. Microbiol.">
        <title>Complete genome sequence of Corynebacterium casei LMG S-19264T (=DSM 44701T), isolated from a smear-ripened cheese.</title>
        <authorList>
            <consortium name="US DOE Joint Genome Institute (JGI-PGF)"/>
            <person name="Walter F."/>
            <person name="Albersmeier A."/>
            <person name="Kalinowski J."/>
            <person name="Ruckert C."/>
        </authorList>
    </citation>
    <scope>NUCLEOTIDE SEQUENCE</scope>
    <source>
        <strain evidence="2">CGMCC 1.12751</strain>
    </source>
</reference>
<proteinExistence type="predicted"/>
<dbReference type="Pfam" id="PF03016">
    <property type="entry name" value="Exostosin_GT47"/>
    <property type="match status" value="1"/>
</dbReference>
<evidence type="ECO:0000313" key="3">
    <source>
        <dbReference type="Proteomes" id="UP000625976"/>
    </source>
</evidence>